<keyword evidence="1" id="KW-0812">Transmembrane</keyword>
<organism evidence="2 3">
    <name type="scientific">Methyloglobulus morosus KoM1</name>
    <dbReference type="NCBI Taxonomy" id="1116472"/>
    <lineage>
        <taxon>Bacteria</taxon>
        <taxon>Pseudomonadati</taxon>
        <taxon>Pseudomonadota</taxon>
        <taxon>Gammaproteobacteria</taxon>
        <taxon>Methylococcales</taxon>
        <taxon>Methylococcaceae</taxon>
        <taxon>Methyloglobulus</taxon>
    </lineage>
</organism>
<protein>
    <recommendedName>
        <fullName evidence="4">DoxX family protein</fullName>
    </recommendedName>
</protein>
<feature type="transmembrane region" description="Helical" evidence="1">
    <location>
        <begin position="56"/>
        <end position="76"/>
    </location>
</feature>
<name>V5BXN4_9GAMM</name>
<dbReference type="EMBL" id="AYLO01000051">
    <property type="protein sequence ID" value="ESS72589.1"/>
    <property type="molecule type" value="Genomic_DNA"/>
</dbReference>
<evidence type="ECO:0000313" key="3">
    <source>
        <dbReference type="Proteomes" id="UP000017842"/>
    </source>
</evidence>
<reference evidence="2 3" key="1">
    <citation type="journal article" date="2013" name="Genome Announc.">
        <title>Draft Genome Sequence of the Methanotrophic Gammaproteobacterium Methyloglobulus morosus DSM 22980 Strain KoM1.</title>
        <authorList>
            <person name="Poehlein A."/>
            <person name="Deutzmann J.S."/>
            <person name="Daniel R."/>
            <person name="Simeonova D.D."/>
        </authorList>
    </citation>
    <scope>NUCLEOTIDE SEQUENCE [LARGE SCALE GENOMIC DNA]</scope>
    <source>
        <strain evidence="2 3">KoM1</strain>
    </source>
</reference>
<evidence type="ECO:0000313" key="2">
    <source>
        <dbReference type="EMBL" id="ESS72589.1"/>
    </source>
</evidence>
<dbReference type="STRING" id="1116472.MGMO_53c00480"/>
<evidence type="ECO:0008006" key="4">
    <source>
        <dbReference type="Google" id="ProtNLM"/>
    </source>
</evidence>
<dbReference type="eggNOG" id="ENOG5031N1F">
    <property type="taxonomic scope" value="Bacteria"/>
</dbReference>
<dbReference type="AlphaFoldDB" id="V5BXN4"/>
<keyword evidence="1" id="KW-0472">Membrane</keyword>
<keyword evidence="1" id="KW-1133">Transmembrane helix</keyword>
<dbReference type="RefSeq" id="WP_023494386.1">
    <property type="nucleotide sequence ID" value="NZ_AYLO01000051.1"/>
</dbReference>
<feature type="transmembrane region" description="Helical" evidence="1">
    <location>
        <begin position="112"/>
        <end position="132"/>
    </location>
</feature>
<accession>V5BXN4</accession>
<dbReference type="Proteomes" id="UP000017842">
    <property type="component" value="Unassembled WGS sequence"/>
</dbReference>
<feature type="transmembrane region" description="Helical" evidence="1">
    <location>
        <begin position="12"/>
        <end position="36"/>
    </location>
</feature>
<evidence type="ECO:0000256" key="1">
    <source>
        <dbReference type="SAM" id="Phobius"/>
    </source>
</evidence>
<dbReference type="OrthoDB" id="5572905at2"/>
<keyword evidence="3" id="KW-1185">Reference proteome</keyword>
<sequence length="139" mass="15860">MSEIETKIMQVVKFFVDANFYISVLVLVYGGLSAITENYSIFKFNEDLFGVMHNNLRIALLYLAMTEIVVCGYCLVTKQPKMMLFVGYFLIMMMGSLAFYGKINDVAIDDRIPVFFLYTGISHIAYGLMSGLRKFLQNP</sequence>
<proteinExistence type="predicted"/>
<feature type="transmembrane region" description="Helical" evidence="1">
    <location>
        <begin position="83"/>
        <end position="100"/>
    </location>
</feature>
<gene>
    <name evidence="2" type="ORF">MGMO_53c00480</name>
</gene>
<comment type="caution">
    <text evidence="2">The sequence shown here is derived from an EMBL/GenBank/DDBJ whole genome shotgun (WGS) entry which is preliminary data.</text>
</comment>